<dbReference type="VEuPathDB" id="FungiDB:PV10_05716"/>
<sequence length="456" mass="49989">MAKYAFISIQGGQTVREKELAISQAKSHAARAAHRTKKLILLSAGKPEKTAQPENNQVATQTPAADPSPWHWSKGARKDPFNCIPGSDSVTAGIAIDFMHNVVSPIHAAIAGTFGVSNLYGSWLLEQMASSRDVLDVVVASMLSLASPLMKLAPASQQIVTGVYLHKEGALAQLRNRIELSDAGIDDSPILTVMFLAILEGSEHNRDAERAHRSKAAAMVKARGGANGLIAVPWIQALASQFQIQDSLSADVEEFDFLGFDGPRPETFEMLTHEDALISMPPGFAPLAERGMLGKETIAIINRLARRDYTVNPWPVNEAVYAPLKDFCPAVYSKRLSVDKLVCLGLVRYGVLSIVGREFRACVFHSVTEALAIAVRSIDPPVEIEYRQCLIWIWLVAVNSWLIGGGELEVEGVVLLAQMRSHFPETNDWTTDDVEALGARFFWCTAFHEMVMINWT</sequence>
<keyword evidence="3" id="KW-1185">Reference proteome</keyword>
<evidence type="ECO:0000313" key="3">
    <source>
        <dbReference type="Proteomes" id="UP000054302"/>
    </source>
</evidence>
<gene>
    <name evidence="2" type="ORF">PV10_05716</name>
</gene>
<dbReference type="EMBL" id="KN847523">
    <property type="protein sequence ID" value="KIV91140.1"/>
    <property type="molecule type" value="Genomic_DNA"/>
</dbReference>
<organism evidence="2 3">
    <name type="scientific">Exophiala mesophila</name>
    <name type="common">Black yeast-like fungus</name>
    <dbReference type="NCBI Taxonomy" id="212818"/>
    <lineage>
        <taxon>Eukaryota</taxon>
        <taxon>Fungi</taxon>
        <taxon>Dikarya</taxon>
        <taxon>Ascomycota</taxon>
        <taxon>Pezizomycotina</taxon>
        <taxon>Eurotiomycetes</taxon>
        <taxon>Chaetothyriomycetidae</taxon>
        <taxon>Chaetothyriales</taxon>
        <taxon>Herpotrichiellaceae</taxon>
        <taxon>Exophiala</taxon>
    </lineage>
</organism>
<dbReference type="PANTHER" id="PTHR37540:SF5">
    <property type="entry name" value="TRANSCRIPTION FACTOR DOMAIN-CONTAINING PROTEIN"/>
    <property type="match status" value="1"/>
</dbReference>
<protein>
    <recommendedName>
        <fullName evidence="4">Transcription factor domain-containing protein</fullName>
    </recommendedName>
</protein>
<accession>A0A0D1WQ15</accession>
<dbReference type="OrthoDB" id="4128586at2759"/>
<name>A0A0D1WQ15_EXOME</name>
<evidence type="ECO:0008006" key="4">
    <source>
        <dbReference type="Google" id="ProtNLM"/>
    </source>
</evidence>
<proteinExistence type="predicted"/>
<reference evidence="2 3" key="1">
    <citation type="submission" date="2015-01" db="EMBL/GenBank/DDBJ databases">
        <title>The Genome Sequence of Exophiala mesophila CBS40295.</title>
        <authorList>
            <consortium name="The Broad Institute Genomics Platform"/>
            <person name="Cuomo C."/>
            <person name="de Hoog S."/>
            <person name="Gorbushina A."/>
            <person name="Stielow B."/>
            <person name="Teixiera M."/>
            <person name="Abouelleil A."/>
            <person name="Chapman S.B."/>
            <person name="Priest M."/>
            <person name="Young S.K."/>
            <person name="Wortman J."/>
            <person name="Nusbaum C."/>
            <person name="Birren B."/>
        </authorList>
    </citation>
    <scope>NUCLEOTIDE SEQUENCE [LARGE SCALE GENOMIC DNA]</scope>
    <source>
        <strain evidence="2 3">CBS 40295</strain>
    </source>
</reference>
<dbReference type="PANTHER" id="PTHR37540">
    <property type="entry name" value="TRANSCRIPTION FACTOR (ACR-2), PUTATIVE-RELATED-RELATED"/>
    <property type="match status" value="1"/>
</dbReference>
<dbReference type="GeneID" id="27323561"/>
<dbReference type="Proteomes" id="UP000054302">
    <property type="component" value="Unassembled WGS sequence"/>
</dbReference>
<feature type="compositionally biased region" description="Polar residues" evidence="1">
    <location>
        <begin position="52"/>
        <end position="63"/>
    </location>
</feature>
<evidence type="ECO:0000256" key="1">
    <source>
        <dbReference type="SAM" id="MobiDB-lite"/>
    </source>
</evidence>
<dbReference type="AlphaFoldDB" id="A0A0D1WQ15"/>
<dbReference type="RefSeq" id="XP_016222714.1">
    <property type="nucleotide sequence ID" value="XM_016370421.1"/>
</dbReference>
<evidence type="ECO:0000313" key="2">
    <source>
        <dbReference type="EMBL" id="KIV91140.1"/>
    </source>
</evidence>
<dbReference type="HOGENOM" id="CLU_608357_0_0_1"/>
<feature type="region of interest" description="Disordered" evidence="1">
    <location>
        <begin position="46"/>
        <end position="70"/>
    </location>
</feature>